<feature type="compositionally biased region" description="Polar residues" evidence="1">
    <location>
        <begin position="132"/>
        <end position="142"/>
    </location>
</feature>
<protein>
    <submittedName>
        <fullName evidence="2">Receptor-like kinase TMK4</fullName>
    </submittedName>
</protein>
<reference evidence="2" key="1">
    <citation type="submission" date="2021-07" db="EMBL/GenBank/DDBJ databases">
        <authorList>
            <person name="Catto M.A."/>
            <person name="Jacobson A."/>
            <person name="Kennedy G."/>
            <person name="Labadie P."/>
            <person name="Hunt B.G."/>
            <person name="Srinivasan R."/>
        </authorList>
    </citation>
    <scope>NUCLEOTIDE SEQUENCE</scope>
    <source>
        <strain evidence="2">PL_HMW_Pooled</strain>
        <tissue evidence="2">Head</tissue>
    </source>
</reference>
<dbReference type="Proteomes" id="UP001219518">
    <property type="component" value="Unassembled WGS sequence"/>
</dbReference>
<comment type="caution">
    <text evidence="2">The sequence shown here is derived from an EMBL/GenBank/DDBJ whole genome shotgun (WGS) entry which is preliminary data.</text>
</comment>
<accession>A0AAE1HHA1</accession>
<name>A0AAE1HHA1_9NEOP</name>
<evidence type="ECO:0000313" key="2">
    <source>
        <dbReference type="EMBL" id="KAK3920580.1"/>
    </source>
</evidence>
<dbReference type="PANTHER" id="PTHR46579:SF1">
    <property type="entry name" value="F5_8 TYPE C DOMAIN-CONTAINING PROTEIN"/>
    <property type="match status" value="1"/>
</dbReference>
<keyword evidence="2" id="KW-0675">Receptor</keyword>
<dbReference type="EMBL" id="JAHWGI010001008">
    <property type="protein sequence ID" value="KAK3920580.1"/>
    <property type="molecule type" value="Genomic_DNA"/>
</dbReference>
<gene>
    <name evidence="2" type="ORF">KUF71_009851</name>
</gene>
<evidence type="ECO:0000256" key="1">
    <source>
        <dbReference type="SAM" id="MobiDB-lite"/>
    </source>
</evidence>
<keyword evidence="3" id="KW-1185">Reference proteome</keyword>
<dbReference type="PANTHER" id="PTHR46579">
    <property type="entry name" value="F5/8 TYPE C DOMAIN-CONTAINING PROTEIN-RELATED"/>
    <property type="match status" value="1"/>
</dbReference>
<feature type="region of interest" description="Disordered" evidence="1">
    <location>
        <begin position="101"/>
        <end position="142"/>
    </location>
</feature>
<sequence length="898" mass="101783">MMDSSMESGSSSEFTPPSSPARPHPVSPLTPPLPNLSSSSSTNRSSSPEYSPCSSPEPPKKWRCTSQVSRTTLIRTLNPCDSSSDEEICAVRSSAMGTHQTFREQEVIPPHDICNTDSSSSDDDIPSESSSGNSINDVPLVNSSDSEAELSDYLRTDEVSMQSECDSESSEDDFLFEGSNLTTNEAILKTLKIYISQRKTKTCLNADVKLTKSLLPQPNSFPSSAKQLLKKLESCSPFQKEVAHMYCLGCHREIVAGNDECICGCDETCLFYEFPIEDQIRHMFEHRELAALINSYKARVPKDNYVSDIVDGCEYRRIKSTLTGHYDLVLMLNTDGVKLAKSSKMELWGLLSVICEIHPKHRLPYLIFHGVFVSTKKPKMNIFLKPFVASMKSIYLNGGVSWTHPAHNTVQKSNIVCPILCTDAPATALVLNVKSFSHRYGCNICEQKAVKVKISEPEINEQEQRGNANQKTKKKVCVRRFVYQEEPAALRSGLRMDLQADLAEARNKPRKGVVGRAVVSDLPYFDRGISVCAEYMHTVLLGAVKYLANIILTERGPWYIGKYIKEIDNFIKSVKVPDFISRLPRGLDDILYFKASELRALLLFYSLPAFKPYLPKKYFQHWMLLVAAIHLLLKDSISNEEINVAEVMLRCFVRDVGTLYHNKFYTYNMHNLLHLPLLVRRWGPLWATSAFDFESYNGYITSHVHGTKHLDKEFLNNIKIIQSVVVFERLLQNEKNPATVNDKAALDDVKILGIPLSSNILDQFEKLTIEQNGILNFDIFNRISVKKFVYTTKLYDSTKKRLNSIVQFCDENNKTKFGEINHFIRNNDSHQILCLLSVFEIRHLDIFFLEDSLFQMKHILPVDYTGQLTILPVSCLVTKVIKAAQFLCLRPNPYEVNL</sequence>
<evidence type="ECO:0000313" key="3">
    <source>
        <dbReference type="Proteomes" id="UP001219518"/>
    </source>
</evidence>
<reference evidence="2" key="2">
    <citation type="journal article" date="2023" name="BMC Genomics">
        <title>Pest status, molecular evolution, and epigenetic factors derived from the genome assembly of Frankliniella fusca, a thysanopteran phytovirus vector.</title>
        <authorList>
            <person name="Catto M.A."/>
            <person name="Labadie P.E."/>
            <person name="Jacobson A.L."/>
            <person name="Kennedy G.G."/>
            <person name="Srinivasan R."/>
            <person name="Hunt B.G."/>
        </authorList>
    </citation>
    <scope>NUCLEOTIDE SEQUENCE</scope>
    <source>
        <strain evidence="2">PL_HMW_Pooled</strain>
    </source>
</reference>
<feature type="compositionally biased region" description="Low complexity" evidence="1">
    <location>
        <begin position="35"/>
        <end position="54"/>
    </location>
</feature>
<feature type="compositionally biased region" description="Low complexity" evidence="1">
    <location>
        <begin position="1"/>
        <end position="16"/>
    </location>
</feature>
<feature type="compositionally biased region" description="Pro residues" evidence="1">
    <location>
        <begin position="17"/>
        <end position="34"/>
    </location>
</feature>
<keyword evidence="2" id="KW-0808">Transferase</keyword>
<feature type="region of interest" description="Disordered" evidence="1">
    <location>
        <begin position="1"/>
        <end position="66"/>
    </location>
</feature>
<organism evidence="2 3">
    <name type="scientific">Frankliniella fusca</name>
    <dbReference type="NCBI Taxonomy" id="407009"/>
    <lineage>
        <taxon>Eukaryota</taxon>
        <taxon>Metazoa</taxon>
        <taxon>Ecdysozoa</taxon>
        <taxon>Arthropoda</taxon>
        <taxon>Hexapoda</taxon>
        <taxon>Insecta</taxon>
        <taxon>Pterygota</taxon>
        <taxon>Neoptera</taxon>
        <taxon>Paraneoptera</taxon>
        <taxon>Thysanoptera</taxon>
        <taxon>Terebrantia</taxon>
        <taxon>Thripoidea</taxon>
        <taxon>Thripidae</taxon>
        <taxon>Frankliniella</taxon>
    </lineage>
</organism>
<dbReference type="AlphaFoldDB" id="A0AAE1HHA1"/>
<dbReference type="GO" id="GO:0016301">
    <property type="term" value="F:kinase activity"/>
    <property type="evidence" value="ECO:0007669"/>
    <property type="project" value="UniProtKB-KW"/>
</dbReference>
<proteinExistence type="predicted"/>
<keyword evidence="2" id="KW-0418">Kinase</keyword>